<comment type="caution">
    <text evidence="2">The sequence shown here is derived from an EMBL/GenBank/DDBJ whole genome shotgun (WGS) entry which is preliminary data.</text>
</comment>
<dbReference type="AlphaFoldDB" id="A0AAW2E182"/>
<name>A0AAW2E182_9ROSI</name>
<evidence type="ECO:0000313" key="2">
    <source>
        <dbReference type="EMBL" id="KAL0015444.1"/>
    </source>
</evidence>
<reference evidence="2 3" key="1">
    <citation type="submission" date="2024-01" db="EMBL/GenBank/DDBJ databases">
        <title>A telomere-to-telomere, gap-free genome of sweet tea (Lithocarpus litseifolius).</title>
        <authorList>
            <person name="Zhou J."/>
        </authorList>
    </citation>
    <scope>NUCLEOTIDE SEQUENCE [LARGE SCALE GENOMIC DNA]</scope>
    <source>
        <strain evidence="2">Zhou-2022a</strain>
        <tissue evidence="2">Leaf</tissue>
    </source>
</reference>
<protein>
    <submittedName>
        <fullName evidence="2">Uncharacterized protein</fullName>
    </submittedName>
</protein>
<keyword evidence="3" id="KW-1185">Reference proteome</keyword>
<evidence type="ECO:0000313" key="3">
    <source>
        <dbReference type="Proteomes" id="UP001459277"/>
    </source>
</evidence>
<organism evidence="2 3">
    <name type="scientific">Lithocarpus litseifolius</name>
    <dbReference type="NCBI Taxonomy" id="425828"/>
    <lineage>
        <taxon>Eukaryota</taxon>
        <taxon>Viridiplantae</taxon>
        <taxon>Streptophyta</taxon>
        <taxon>Embryophyta</taxon>
        <taxon>Tracheophyta</taxon>
        <taxon>Spermatophyta</taxon>
        <taxon>Magnoliopsida</taxon>
        <taxon>eudicotyledons</taxon>
        <taxon>Gunneridae</taxon>
        <taxon>Pentapetalae</taxon>
        <taxon>rosids</taxon>
        <taxon>fabids</taxon>
        <taxon>Fagales</taxon>
        <taxon>Fagaceae</taxon>
        <taxon>Lithocarpus</taxon>
    </lineage>
</organism>
<proteinExistence type="predicted"/>
<gene>
    <name evidence="2" type="ORF">SO802_002513</name>
</gene>
<feature type="compositionally biased region" description="Acidic residues" evidence="1">
    <location>
        <begin position="45"/>
        <end position="54"/>
    </location>
</feature>
<sequence>MSTSTDNAHAEKIAKMMNDKNKMLKGMGAGLTRIEESRFKSPMREEEEEEMEDWDEKHKAEYEKNKKFEKLIVDILSMKEKKEKMQLAFQKAQGMDDYLYNVGRLGSKVPIPLPPKFKIYDAEMFDGSRNPNNTLGDT</sequence>
<dbReference type="EMBL" id="JAZDWU010000001">
    <property type="protein sequence ID" value="KAL0015444.1"/>
    <property type="molecule type" value="Genomic_DNA"/>
</dbReference>
<feature type="compositionally biased region" description="Basic and acidic residues" evidence="1">
    <location>
        <begin position="34"/>
        <end position="44"/>
    </location>
</feature>
<feature type="region of interest" description="Disordered" evidence="1">
    <location>
        <begin position="34"/>
        <end position="57"/>
    </location>
</feature>
<evidence type="ECO:0000256" key="1">
    <source>
        <dbReference type="SAM" id="MobiDB-lite"/>
    </source>
</evidence>
<accession>A0AAW2E182</accession>
<dbReference type="Proteomes" id="UP001459277">
    <property type="component" value="Unassembled WGS sequence"/>
</dbReference>